<evidence type="ECO:0000256" key="8">
    <source>
        <dbReference type="ARBA" id="ARBA00023170"/>
    </source>
</evidence>
<evidence type="ECO:0000256" key="2">
    <source>
        <dbReference type="ARBA" id="ARBA00022475"/>
    </source>
</evidence>
<dbReference type="PRINTS" id="PR01157">
    <property type="entry name" value="P2YPURNOCPTR"/>
</dbReference>
<keyword evidence="6 12" id="KW-0472">Membrane</keyword>
<keyword evidence="9" id="KW-0325">Glycoprotein</keyword>
<reference evidence="14" key="1">
    <citation type="thesis" date="2021" institute="BYU ScholarsArchive" country="Provo, UT, USA">
        <title>Applications of and Algorithms for Genome Assembly and Genomic Analyses with an Emphasis on Marine Teleosts.</title>
        <authorList>
            <person name="Pickett B.D."/>
        </authorList>
    </citation>
    <scope>NUCLEOTIDE SEQUENCE</scope>
    <source>
        <strain evidence="14">HI-2016</strain>
    </source>
</reference>
<dbReference type="InterPro" id="IPR000276">
    <property type="entry name" value="GPCR_Rhodpsn"/>
</dbReference>
<evidence type="ECO:0000256" key="7">
    <source>
        <dbReference type="ARBA" id="ARBA00023157"/>
    </source>
</evidence>
<keyword evidence="2" id="KW-1003">Cell membrane</keyword>
<keyword evidence="15" id="KW-1185">Reference proteome</keyword>
<feature type="transmembrane region" description="Helical" evidence="12">
    <location>
        <begin position="20"/>
        <end position="39"/>
    </location>
</feature>
<keyword evidence="5 11" id="KW-0297">G-protein coupled receptor</keyword>
<dbReference type="EMBL" id="JAFBMS010000118">
    <property type="protein sequence ID" value="KAG9335516.1"/>
    <property type="molecule type" value="Genomic_DNA"/>
</dbReference>
<dbReference type="GO" id="GO:0004930">
    <property type="term" value="F:G protein-coupled receptor activity"/>
    <property type="evidence" value="ECO:0007669"/>
    <property type="project" value="UniProtKB-KW"/>
</dbReference>
<gene>
    <name evidence="14" type="ORF">JZ751_004542</name>
</gene>
<comment type="caution">
    <text evidence="14">The sequence shown here is derived from an EMBL/GenBank/DDBJ whole genome shotgun (WGS) entry which is preliminary data.</text>
</comment>
<feature type="transmembrane region" description="Helical" evidence="12">
    <location>
        <begin position="93"/>
        <end position="111"/>
    </location>
</feature>
<keyword evidence="7" id="KW-1015">Disulfide bond</keyword>
<comment type="subcellular location">
    <subcellularLocation>
        <location evidence="1">Cell membrane</location>
        <topology evidence="1">Multi-pass membrane protein</topology>
    </subcellularLocation>
</comment>
<feature type="transmembrane region" description="Helical" evidence="12">
    <location>
        <begin position="220"/>
        <end position="241"/>
    </location>
</feature>
<evidence type="ECO:0000256" key="4">
    <source>
        <dbReference type="ARBA" id="ARBA00022989"/>
    </source>
</evidence>
<accession>A0A8T2N6E7</accession>
<dbReference type="PRINTS" id="PR00237">
    <property type="entry name" value="GPCRRHODOPSN"/>
</dbReference>
<dbReference type="Pfam" id="PF00001">
    <property type="entry name" value="7tm_1"/>
    <property type="match status" value="1"/>
</dbReference>
<evidence type="ECO:0000256" key="11">
    <source>
        <dbReference type="RuleBase" id="RU000688"/>
    </source>
</evidence>
<feature type="transmembrane region" description="Helical" evidence="12">
    <location>
        <begin position="51"/>
        <end position="73"/>
    </location>
</feature>
<evidence type="ECO:0000313" key="14">
    <source>
        <dbReference type="EMBL" id="KAG9335516.1"/>
    </source>
</evidence>
<feature type="domain" description="G-protein coupled receptors family 1 profile" evidence="13">
    <location>
        <begin position="31"/>
        <end position="284"/>
    </location>
</feature>
<evidence type="ECO:0000256" key="6">
    <source>
        <dbReference type="ARBA" id="ARBA00023136"/>
    </source>
</evidence>
<organism evidence="14 15">
    <name type="scientific">Albula glossodonta</name>
    <name type="common">roundjaw bonefish</name>
    <dbReference type="NCBI Taxonomy" id="121402"/>
    <lineage>
        <taxon>Eukaryota</taxon>
        <taxon>Metazoa</taxon>
        <taxon>Chordata</taxon>
        <taxon>Craniata</taxon>
        <taxon>Vertebrata</taxon>
        <taxon>Euteleostomi</taxon>
        <taxon>Actinopterygii</taxon>
        <taxon>Neopterygii</taxon>
        <taxon>Teleostei</taxon>
        <taxon>Albuliformes</taxon>
        <taxon>Albulidae</taxon>
        <taxon>Albula</taxon>
    </lineage>
</organism>
<evidence type="ECO:0000256" key="5">
    <source>
        <dbReference type="ARBA" id="ARBA00023040"/>
    </source>
</evidence>
<comment type="similarity">
    <text evidence="11">Belongs to the G-protein coupled receptor 1 family.</text>
</comment>
<keyword evidence="8 11" id="KW-0675">Receptor</keyword>
<dbReference type="OrthoDB" id="9946711at2759"/>
<dbReference type="GO" id="GO:0005886">
    <property type="term" value="C:plasma membrane"/>
    <property type="evidence" value="ECO:0007669"/>
    <property type="project" value="UniProtKB-SubCell"/>
</dbReference>
<dbReference type="PANTHER" id="PTHR24234:SF9">
    <property type="entry name" value="G-PROTEIN COUPLED RECEPTOR 132-RELATED"/>
    <property type="match status" value="1"/>
</dbReference>
<evidence type="ECO:0000256" key="12">
    <source>
        <dbReference type="SAM" id="Phobius"/>
    </source>
</evidence>
<keyword evidence="10 11" id="KW-0807">Transducer</keyword>
<evidence type="ECO:0000256" key="10">
    <source>
        <dbReference type="ARBA" id="ARBA00023224"/>
    </source>
</evidence>
<keyword evidence="4 12" id="KW-1133">Transmembrane helix</keyword>
<dbReference type="PANTHER" id="PTHR24234">
    <property type="entry name" value="LYSOPHOSPHATIDIC ACID RECEPTOR 5/SPHINGOSYLPHOSPHORYLCHOLINE RECEPTOR"/>
    <property type="match status" value="1"/>
</dbReference>
<dbReference type="AlphaFoldDB" id="A0A8T2N6E7"/>
<evidence type="ECO:0000256" key="3">
    <source>
        <dbReference type="ARBA" id="ARBA00022692"/>
    </source>
</evidence>
<keyword evidence="3 11" id="KW-0812">Transmembrane</keyword>
<evidence type="ECO:0000256" key="9">
    <source>
        <dbReference type="ARBA" id="ARBA00023180"/>
    </source>
</evidence>
<dbReference type="InterPro" id="IPR017452">
    <property type="entry name" value="GPCR_Rhodpsn_7TM"/>
</dbReference>
<evidence type="ECO:0000313" key="15">
    <source>
        <dbReference type="Proteomes" id="UP000824540"/>
    </source>
</evidence>
<sequence length="324" mass="36825">MTNESCNFSLDADIMGLTCIYSMSFSLGLPANMLSLWGLYQLGISTGGVQLVYLINLLLSDLLQLLTLPTWILYLQRGHNWPYGSIACNIVGYVFYVNLYASVAFLCLIALDRYKAIVRPLRSQGVRTVRVAWLSSLVIWTLTFFFCLGGLHSVFKQNLASYESRCLEQYPVSPRYACFKIATIVLGFLLPCCILGFTSTRIAMTLQNSPSTSDRDRRKIVGTLCIITVIFIIIFGPYHLVGSYKFVAYFLTDDRCGLEKSLFLTYRLCYGLTSLNNLLDPLFYIFLSNNIRKELRSMPCLRRRNCTPKEGTVTNLHLDQEDHM</sequence>
<dbReference type="SUPFAM" id="SSF81321">
    <property type="entry name" value="Family A G protein-coupled receptor-like"/>
    <property type="match status" value="1"/>
</dbReference>
<evidence type="ECO:0000256" key="1">
    <source>
        <dbReference type="ARBA" id="ARBA00004651"/>
    </source>
</evidence>
<proteinExistence type="inferred from homology"/>
<dbReference type="Proteomes" id="UP000824540">
    <property type="component" value="Unassembled WGS sequence"/>
</dbReference>
<name>A0A8T2N6E7_9TELE</name>
<feature type="transmembrane region" description="Helical" evidence="12">
    <location>
        <begin position="179"/>
        <end position="199"/>
    </location>
</feature>
<dbReference type="PROSITE" id="PS50262">
    <property type="entry name" value="G_PROTEIN_RECEP_F1_2"/>
    <property type="match status" value="1"/>
</dbReference>
<feature type="transmembrane region" description="Helical" evidence="12">
    <location>
        <begin position="131"/>
        <end position="155"/>
    </location>
</feature>
<protein>
    <recommendedName>
        <fullName evidence="13">G-protein coupled receptors family 1 profile domain-containing protein</fullName>
    </recommendedName>
</protein>
<dbReference type="PROSITE" id="PS00237">
    <property type="entry name" value="G_PROTEIN_RECEP_F1_1"/>
    <property type="match status" value="1"/>
</dbReference>
<evidence type="ECO:0000259" key="13">
    <source>
        <dbReference type="PROSITE" id="PS50262"/>
    </source>
</evidence>
<dbReference type="Gene3D" id="1.20.1070.10">
    <property type="entry name" value="Rhodopsin 7-helix transmembrane proteins"/>
    <property type="match status" value="1"/>
</dbReference>